<proteinExistence type="predicted"/>
<dbReference type="EMBL" id="JAPWTJ010000272">
    <property type="protein sequence ID" value="KAJ8980250.1"/>
    <property type="molecule type" value="Genomic_DNA"/>
</dbReference>
<gene>
    <name evidence="1" type="ORF">NQ317_003759</name>
</gene>
<accession>A0ABQ9JQA2</accession>
<evidence type="ECO:0000313" key="2">
    <source>
        <dbReference type="Proteomes" id="UP001162164"/>
    </source>
</evidence>
<protein>
    <submittedName>
        <fullName evidence="1">Uncharacterized protein</fullName>
    </submittedName>
</protein>
<name>A0ABQ9JQA2_9CUCU</name>
<comment type="caution">
    <text evidence="1">The sequence shown here is derived from an EMBL/GenBank/DDBJ whole genome shotgun (WGS) entry which is preliminary data.</text>
</comment>
<organism evidence="1 2">
    <name type="scientific">Molorchus minor</name>
    <dbReference type="NCBI Taxonomy" id="1323400"/>
    <lineage>
        <taxon>Eukaryota</taxon>
        <taxon>Metazoa</taxon>
        <taxon>Ecdysozoa</taxon>
        <taxon>Arthropoda</taxon>
        <taxon>Hexapoda</taxon>
        <taxon>Insecta</taxon>
        <taxon>Pterygota</taxon>
        <taxon>Neoptera</taxon>
        <taxon>Endopterygota</taxon>
        <taxon>Coleoptera</taxon>
        <taxon>Polyphaga</taxon>
        <taxon>Cucujiformia</taxon>
        <taxon>Chrysomeloidea</taxon>
        <taxon>Cerambycidae</taxon>
        <taxon>Lamiinae</taxon>
        <taxon>Monochamini</taxon>
        <taxon>Molorchus</taxon>
    </lineage>
</organism>
<keyword evidence="2" id="KW-1185">Reference proteome</keyword>
<sequence length="99" mass="10805">MQGDEMEDSVIGNAETGFLEAAQGSQNQVGELSHLIVWQVSTVELVSLAADTFQICQILILKHGAQTKLLGFGELKHVKNVAPSTARFFLVNIDYDTLD</sequence>
<evidence type="ECO:0000313" key="1">
    <source>
        <dbReference type="EMBL" id="KAJ8980250.1"/>
    </source>
</evidence>
<dbReference type="Proteomes" id="UP001162164">
    <property type="component" value="Unassembled WGS sequence"/>
</dbReference>
<feature type="non-terminal residue" evidence="1">
    <location>
        <position position="99"/>
    </location>
</feature>
<reference evidence="1" key="1">
    <citation type="journal article" date="2023" name="Insect Mol. Biol.">
        <title>Genome sequencing provides insights into the evolution of gene families encoding plant cell wall-degrading enzymes in longhorned beetles.</title>
        <authorList>
            <person name="Shin N.R."/>
            <person name="Okamura Y."/>
            <person name="Kirsch R."/>
            <person name="Pauchet Y."/>
        </authorList>
    </citation>
    <scope>NUCLEOTIDE SEQUENCE</scope>
    <source>
        <strain evidence="1">MMC_N1</strain>
    </source>
</reference>